<dbReference type="Proteomes" id="UP001230649">
    <property type="component" value="Unassembled WGS sequence"/>
</dbReference>
<gene>
    <name evidence="1" type="ORF">QFC20_001622</name>
</gene>
<reference evidence="1" key="1">
    <citation type="submission" date="2023-04" db="EMBL/GenBank/DDBJ databases">
        <title>Draft Genome sequencing of Naganishia species isolated from polar environments using Oxford Nanopore Technology.</title>
        <authorList>
            <person name="Leo P."/>
            <person name="Venkateswaran K."/>
        </authorList>
    </citation>
    <scope>NUCLEOTIDE SEQUENCE</scope>
    <source>
        <strain evidence="1">MNA-CCFEE 5262</strain>
    </source>
</reference>
<protein>
    <submittedName>
        <fullName evidence="1">Uncharacterized protein</fullName>
    </submittedName>
</protein>
<accession>A0ACC2WSM1</accession>
<sequence>MPLDPTQPVDHLSPRARELLSESFVNEDHMNLFAEALSLSDLFDPEVSASGMNSAAPQSPGLLDSDASVKQLAGEVGGAPGRDRQSMQRERQPSMASVQGWEKVEKVKALSDFAPIHTKVSKKSTAHVARQGWSYHLARWPLLSLIFLVIYLEFGAYVFTRQIVRGWEFLVSLISRPHQRLLRRRLNSAKSWDEWRDAALEMDAYLGFDSWKAIDEDNKYDYPLVRKVRKSLRSLREHGDVKGVMGVLEICLRNNFAGTESVRMYSETFFGTKRLIEIYTEEVATALEFVRTSTQVPLTEKRRFYRVINKNYGASALCLSGGAGFGYYHFGVIKAFLDADLLPRVVTGTSAGGLVSALTCTRTDEELKEMLVPELADNITACEDTISVWLRRFIKTGARFDAVSWARKASFFTRGSMTFREAYERTGRALNVSVIPHDQHSPTKLLNYLTAPDCVIWSAIIASAAVPGILNGVVLMQKTPQGDLKPMNFGSKFKDGSLRVDIPLESLHLLFNVNYSIVSQGWRGGFLLSAAEQYLKLELTKNFRVIRDLELLPQLLGSDWSSVFLQRFAGSVTILPKSRIAVSVLSIGHREFFSMATFTDTGLDTSADGPRPERIEAYVARRRIGFMAEGRSEVRQAIHKSRVTTDSDSAAKARQTDGSVPPKNIYIPLESDAEKGFVSRSKVMKRTHGSSRLRPSSGGFTEQDEDTLRRRRGRTASPNLDSGLSRVHRNQLEELLVHGEDSHGSNSDREADGDHFSRQSSEPGAYSSARQVPQRSKSFASGFNFPTFGYRRNSQPSSPTETKKVVSDAGGNSGQSSPRQATGLRLARWLSPHVEESITTVKEERDGYSETRSSEDDDESEVQAMEEEGRLIAQEDFASEDEDDEQVLGTTTSEDDSVLSDGEVTVTGERVTRPEVRESAAEGF</sequence>
<dbReference type="EMBL" id="JASBWS010000010">
    <property type="protein sequence ID" value="KAJ9114106.1"/>
    <property type="molecule type" value="Genomic_DNA"/>
</dbReference>
<evidence type="ECO:0000313" key="2">
    <source>
        <dbReference type="Proteomes" id="UP001230649"/>
    </source>
</evidence>
<name>A0ACC2WSM1_9TREE</name>
<keyword evidence="2" id="KW-1185">Reference proteome</keyword>
<comment type="caution">
    <text evidence="1">The sequence shown here is derived from an EMBL/GenBank/DDBJ whole genome shotgun (WGS) entry which is preliminary data.</text>
</comment>
<organism evidence="1 2">
    <name type="scientific">Naganishia adeliensis</name>
    <dbReference type="NCBI Taxonomy" id="92952"/>
    <lineage>
        <taxon>Eukaryota</taxon>
        <taxon>Fungi</taxon>
        <taxon>Dikarya</taxon>
        <taxon>Basidiomycota</taxon>
        <taxon>Agaricomycotina</taxon>
        <taxon>Tremellomycetes</taxon>
        <taxon>Filobasidiales</taxon>
        <taxon>Filobasidiaceae</taxon>
        <taxon>Naganishia</taxon>
    </lineage>
</organism>
<evidence type="ECO:0000313" key="1">
    <source>
        <dbReference type="EMBL" id="KAJ9114106.1"/>
    </source>
</evidence>
<proteinExistence type="predicted"/>